<dbReference type="EMBL" id="JASCXX010000040">
    <property type="protein sequence ID" value="MDI6451563.1"/>
    <property type="molecule type" value="Genomic_DNA"/>
</dbReference>
<dbReference type="Proteomes" id="UP001431776">
    <property type="component" value="Unassembled WGS sequence"/>
</dbReference>
<reference evidence="2" key="1">
    <citation type="submission" date="2023-05" db="EMBL/GenBank/DDBJ databases">
        <title>Anaerotaeda fermentans gen. nov., sp. nov., a novel anaerobic planctomycete of the new family within the order Sedimentisphaerales isolated from Taman Peninsula, Russia.</title>
        <authorList>
            <person name="Khomyakova M.A."/>
            <person name="Merkel A.Y."/>
            <person name="Slobodkin A.I."/>
        </authorList>
    </citation>
    <scope>NUCLEOTIDE SEQUENCE</scope>
    <source>
        <strain evidence="2">M17dextr</strain>
    </source>
</reference>
<dbReference type="Pfam" id="PF07228">
    <property type="entry name" value="SpoIIE"/>
    <property type="match status" value="1"/>
</dbReference>
<accession>A0AAW6U6D3</accession>
<protein>
    <submittedName>
        <fullName evidence="2">SpoIIE family protein phosphatase</fullName>
    </submittedName>
</protein>
<gene>
    <name evidence="2" type="ORF">QJ522_21050</name>
</gene>
<dbReference type="SMART" id="SM00331">
    <property type="entry name" value="PP2C_SIG"/>
    <property type="match status" value="1"/>
</dbReference>
<dbReference type="InterPro" id="IPR039248">
    <property type="entry name" value="Ptase_RsbX"/>
</dbReference>
<proteinExistence type="predicted"/>
<evidence type="ECO:0000313" key="3">
    <source>
        <dbReference type="Proteomes" id="UP001431776"/>
    </source>
</evidence>
<feature type="domain" description="PPM-type phosphatase" evidence="1">
    <location>
        <begin position="7"/>
        <end position="221"/>
    </location>
</feature>
<keyword evidence="3" id="KW-1185">Reference proteome</keyword>
<dbReference type="SUPFAM" id="SSF81606">
    <property type="entry name" value="PP2C-like"/>
    <property type="match status" value="1"/>
</dbReference>
<dbReference type="PANTHER" id="PTHR35801">
    <property type="entry name" value="PHOSPHOSERINE PHOSPHATASE RSBX"/>
    <property type="match status" value="1"/>
</dbReference>
<evidence type="ECO:0000313" key="2">
    <source>
        <dbReference type="EMBL" id="MDI6451563.1"/>
    </source>
</evidence>
<dbReference type="AlphaFoldDB" id="A0AAW6U6D3"/>
<dbReference type="RefSeq" id="WP_349246973.1">
    <property type="nucleotide sequence ID" value="NZ_JASCXX010000040.1"/>
</dbReference>
<dbReference type="PANTHER" id="PTHR35801:SF1">
    <property type="entry name" value="PHOSPHOSERINE PHOSPHATASE RSBX"/>
    <property type="match status" value="1"/>
</dbReference>
<dbReference type="InterPro" id="IPR001932">
    <property type="entry name" value="PPM-type_phosphatase-like_dom"/>
</dbReference>
<comment type="caution">
    <text evidence="2">The sequence shown here is derived from an EMBL/GenBank/DDBJ whole genome shotgun (WGS) entry which is preliminary data.</text>
</comment>
<organism evidence="2 3">
    <name type="scientific">Anaerobaca lacustris</name>
    <dbReference type="NCBI Taxonomy" id="3044600"/>
    <lineage>
        <taxon>Bacteria</taxon>
        <taxon>Pseudomonadati</taxon>
        <taxon>Planctomycetota</taxon>
        <taxon>Phycisphaerae</taxon>
        <taxon>Sedimentisphaerales</taxon>
        <taxon>Anaerobacaceae</taxon>
        <taxon>Anaerobaca</taxon>
    </lineage>
</organism>
<dbReference type="InterPro" id="IPR036457">
    <property type="entry name" value="PPM-type-like_dom_sf"/>
</dbReference>
<evidence type="ECO:0000259" key="1">
    <source>
        <dbReference type="SMART" id="SM00331"/>
    </source>
</evidence>
<dbReference type="Gene3D" id="3.60.40.10">
    <property type="entry name" value="PPM-type phosphatase domain"/>
    <property type="match status" value="1"/>
</dbReference>
<sequence>MAQRYVHIDVDIRQSPKHPNGPCGDVVAQQRTEQATDVIVCDGIGSGMRAYIAATLHVSRLQSLLREGFSLRRAFSSLVGTLQAWRDPSQPYAAVSVARVLNDGEATILTYDAPAPVLVGRNSAMALPSRPLVVGHSVARQSNCFLGPGEGLLLLTDGITQAGIGRGPTEGWTSEGVAEYVSRRLSRSSGLRHVAEAVHDEALRLDGNVFRDDMTAVLARCRDGQTLNLFTGPPADRRADEAVVRRFLAMDGAKVVCGATTAAIVAKALGRKLTVERSPVSLIAPPKYELAGIDLVTEGAVTLNQLCNILDVAVEEFEEVNPVTELAEMLHRADRVHVIVGRGANPANDSLGFKQQGILRRQRVVPLLVEKLRGRGKLVVTSEV</sequence>
<name>A0AAW6U6D3_9BACT</name>